<proteinExistence type="predicted"/>
<dbReference type="InterPro" id="IPR036396">
    <property type="entry name" value="Cyt_P450_sf"/>
</dbReference>
<comment type="caution">
    <text evidence="5">The sequence shown here is derived from an EMBL/GenBank/DDBJ whole genome shotgun (WGS) entry which is preliminary data.</text>
</comment>
<dbReference type="GO" id="GO:0005506">
    <property type="term" value="F:iron ion binding"/>
    <property type="evidence" value="ECO:0007669"/>
    <property type="project" value="InterPro"/>
</dbReference>
<dbReference type="PANTHER" id="PTHR46300">
    <property type="entry name" value="P450, PUTATIVE (EUROFUNG)-RELATED-RELATED"/>
    <property type="match status" value="1"/>
</dbReference>
<evidence type="ECO:0000313" key="5">
    <source>
        <dbReference type="EMBL" id="RUP46985.1"/>
    </source>
</evidence>
<evidence type="ECO:0000256" key="2">
    <source>
        <dbReference type="ARBA" id="ARBA00023002"/>
    </source>
</evidence>
<evidence type="ECO:0000256" key="4">
    <source>
        <dbReference type="ARBA" id="ARBA00023033"/>
    </source>
</evidence>
<dbReference type="Gene3D" id="1.10.630.10">
    <property type="entry name" value="Cytochrome P450"/>
    <property type="match status" value="1"/>
</dbReference>
<dbReference type="SUPFAM" id="SSF48264">
    <property type="entry name" value="Cytochrome P450"/>
    <property type="match status" value="1"/>
</dbReference>
<name>A0A433D830_9FUNG</name>
<protein>
    <submittedName>
        <fullName evidence="5">Cytochrome P450</fullName>
    </submittedName>
</protein>
<reference evidence="5 6" key="1">
    <citation type="journal article" date="2018" name="New Phytol.">
        <title>Phylogenomics of Endogonaceae and evolution of mycorrhizas within Mucoromycota.</title>
        <authorList>
            <person name="Chang Y."/>
            <person name="Desiro A."/>
            <person name="Na H."/>
            <person name="Sandor L."/>
            <person name="Lipzen A."/>
            <person name="Clum A."/>
            <person name="Barry K."/>
            <person name="Grigoriev I.V."/>
            <person name="Martin F.M."/>
            <person name="Stajich J.E."/>
            <person name="Smith M.E."/>
            <person name="Bonito G."/>
            <person name="Spatafora J.W."/>
        </authorList>
    </citation>
    <scope>NUCLEOTIDE SEQUENCE [LARGE SCALE GENOMIC DNA]</scope>
    <source>
        <strain evidence="5 6">GMNB39</strain>
    </source>
</reference>
<gene>
    <name evidence="5" type="ORF">BC936DRAFT_146277</name>
</gene>
<keyword evidence="3" id="KW-0408">Iron</keyword>
<dbReference type="InterPro" id="IPR001128">
    <property type="entry name" value="Cyt_P450"/>
</dbReference>
<keyword evidence="2" id="KW-0560">Oxidoreductase</keyword>
<keyword evidence="6" id="KW-1185">Reference proteome</keyword>
<evidence type="ECO:0000256" key="1">
    <source>
        <dbReference type="ARBA" id="ARBA00022723"/>
    </source>
</evidence>
<dbReference type="Proteomes" id="UP000268093">
    <property type="component" value="Unassembled WGS sequence"/>
</dbReference>
<dbReference type="AlphaFoldDB" id="A0A433D830"/>
<dbReference type="OrthoDB" id="1103324at2759"/>
<evidence type="ECO:0000256" key="3">
    <source>
        <dbReference type="ARBA" id="ARBA00023004"/>
    </source>
</evidence>
<evidence type="ECO:0000313" key="6">
    <source>
        <dbReference type="Proteomes" id="UP000268093"/>
    </source>
</evidence>
<organism evidence="5 6">
    <name type="scientific">Jimgerdemannia flammicorona</name>
    <dbReference type="NCBI Taxonomy" id="994334"/>
    <lineage>
        <taxon>Eukaryota</taxon>
        <taxon>Fungi</taxon>
        <taxon>Fungi incertae sedis</taxon>
        <taxon>Mucoromycota</taxon>
        <taxon>Mucoromycotina</taxon>
        <taxon>Endogonomycetes</taxon>
        <taxon>Endogonales</taxon>
        <taxon>Endogonaceae</taxon>
        <taxon>Jimgerdemannia</taxon>
    </lineage>
</organism>
<dbReference type="GO" id="GO:0016705">
    <property type="term" value="F:oxidoreductase activity, acting on paired donors, with incorporation or reduction of molecular oxygen"/>
    <property type="evidence" value="ECO:0007669"/>
    <property type="project" value="InterPro"/>
</dbReference>
<dbReference type="Pfam" id="PF00067">
    <property type="entry name" value="p450"/>
    <property type="match status" value="1"/>
</dbReference>
<sequence>MSILANYPNVQERAFAEIKDNVGLDRLPRDMDEERLPYTRAILTEILRFRPPPPWLGIPHTNSKYEEYEGYHIPENSARIVNFYSLHFNPEIYPDPHGAPPG</sequence>
<dbReference type="PANTHER" id="PTHR46300:SF2">
    <property type="entry name" value="CYTOCHROME P450 MONOOXYGENASE ALNH-RELATED"/>
    <property type="match status" value="1"/>
</dbReference>
<dbReference type="GO" id="GO:0020037">
    <property type="term" value="F:heme binding"/>
    <property type="evidence" value="ECO:0007669"/>
    <property type="project" value="InterPro"/>
</dbReference>
<dbReference type="InterPro" id="IPR050364">
    <property type="entry name" value="Cytochrome_P450_fung"/>
</dbReference>
<dbReference type="GO" id="GO:0004497">
    <property type="term" value="F:monooxygenase activity"/>
    <property type="evidence" value="ECO:0007669"/>
    <property type="project" value="UniProtKB-KW"/>
</dbReference>
<accession>A0A433D830</accession>
<keyword evidence="1" id="KW-0479">Metal-binding</keyword>
<keyword evidence="4" id="KW-0503">Monooxygenase</keyword>
<dbReference type="EMBL" id="RBNI01005110">
    <property type="protein sequence ID" value="RUP46985.1"/>
    <property type="molecule type" value="Genomic_DNA"/>
</dbReference>